<protein>
    <recommendedName>
        <fullName evidence="2">DUF4283 domain-containing protein</fullName>
    </recommendedName>
</protein>
<dbReference type="Pfam" id="PF14111">
    <property type="entry name" value="DUF4283"/>
    <property type="match status" value="1"/>
</dbReference>
<comment type="caution">
    <text evidence="3">The sequence shown here is derived from an EMBL/GenBank/DDBJ whole genome shotgun (WGS) entry which is preliminary data.</text>
</comment>
<proteinExistence type="predicted"/>
<gene>
    <name evidence="3" type="ORF">H0E87_025900</name>
</gene>
<evidence type="ECO:0000313" key="4">
    <source>
        <dbReference type="Proteomes" id="UP000807159"/>
    </source>
</evidence>
<dbReference type="PANTHER" id="PTHR31286">
    <property type="entry name" value="GLYCINE-RICH CELL WALL STRUCTURAL PROTEIN 1.8-LIKE"/>
    <property type="match status" value="1"/>
</dbReference>
<reference evidence="3" key="1">
    <citation type="journal article" date="2021" name="J. Hered.">
        <title>Genome Assembly of Salicaceae Populus deltoides (Eastern Cottonwood) I-69 Based on Nanopore Sequencing and Hi-C Technologies.</title>
        <authorList>
            <person name="Bai S."/>
            <person name="Wu H."/>
            <person name="Zhang J."/>
            <person name="Pan Z."/>
            <person name="Zhao W."/>
            <person name="Li Z."/>
            <person name="Tong C."/>
        </authorList>
    </citation>
    <scope>NUCLEOTIDE SEQUENCE</scope>
    <source>
        <tissue evidence="3">Leaf</tissue>
    </source>
</reference>
<name>A0A8T2X257_POPDE</name>
<feature type="domain" description="DUF4283" evidence="2">
    <location>
        <begin position="81"/>
        <end position="157"/>
    </location>
</feature>
<dbReference type="Proteomes" id="UP000807159">
    <property type="component" value="Chromosome 15"/>
</dbReference>
<sequence length="318" mass="34336">MLLDGCCGLPSGHNNGLAQQALVVAGNQLASLCSEAPQAGTANAYLPSVAIPSGSKGGLLLALTPPHSPPPNFGELRDIGKLCLIGYSIGKTLGYIVIGKFMLHLWKCNVTLNLHDSGWLVFRFSSEADMLKVLRRCPYFVQGKPLVIKPMPPYFDFGKPDMLFVPVWIRFPNLLLEYGTTIKQRVIYEFLQKFYSHCCMSRHTNTAYLKLNFGAKDSPTSGMVKRAYVSLSGSSDKAAAVISQPSRNPYPNVERAHELPSTTITILNDSSGSDLSGNGKSGNVLTEPPSAKSSRGYMTQSKGLLPLALHDTGLGIST</sequence>
<feature type="compositionally biased region" description="Low complexity" evidence="1">
    <location>
        <begin position="269"/>
        <end position="283"/>
    </location>
</feature>
<keyword evidence="4" id="KW-1185">Reference proteome</keyword>
<dbReference type="AlphaFoldDB" id="A0A8T2X257"/>
<dbReference type="InterPro" id="IPR025558">
    <property type="entry name" value="DUF4283"/>
</dbReference>
<feature type="non-terminal residue" evidence="3">
    <location>
        <position position="318"/>
    </location>
</feature>
<evidence type="ECO:0000256" key="1">
    <source>
        <dbReference type="SAM" id="MobiDB-lite"/>
    </source>
</evidence>
<evidence type="ECO:0000313" key="3">
    <source>
        <dbReference type="EMBL" id="KAH8487100.1"/>
    </source>
</evidence>
<dbReference type="InterPro" id="IPR040256">
    <property type="entry name" value="At4g02000-like"/>
</dbReference>
<feature type="region of interest" description="Disordered" evidence="1">
    <location>
        <begin position="269"/>
        <end position="297"/>
    </location>
</feature>
<accession>A0A8T2X257</accession>
<evidence type="ECO:0000259" key="2">
    <source>
        <dbReference type="Pfam" id="PF14111"/>
    </source>
</evidence>
<dbReference type="EMBL" id="JACEGQ020000015">
    <property type="protein sequence ID" value="KAH8487100.1"/>
    <property type="molecule type" value="Genomic_DNA"/>
</dbReference>
<organism evidence="3 4">
    <name type="scientific">Populus deltoides</name>
    <name type="common">Eastern poplar</name>
    <name type="synonym">Eastern cottonwood</name>
    <dbReference type="NCBI Taxonomy" id="3696"/>
    <lineage>
        <taxon>Eukaryota</taxon>
        <taxon>Viridiplantae</taxon>
        <taxon>Streptophyta</taxon>
        <taxon>Embryophyta</taxon>
        <taxon>Tracheophyta</taxon>
        <taxon>Spermatophyta</taxon>
        <taxon>Magnoliopsida</taxon>
        <taxon>eudicotyledons</taxon>
        <taxon>Gunneridae</taxon>
        <taxon>Pentapetalae</taxon>
        <taxon>rosids</taxon>
        <taxon>fabids</taxon>
        <taxon>Malpighiales</taxon>
        <taxon>Salicaceae</taxon>
        <taxon>Saliceae</taxon>
        <taxon>Populus</taxon>
    </lineage>
</organism>
<dbReference type="PANTHER" id="PTHR31286:SF168">
    <property type="entry name" value="DUF4283 DOMAIN-CONTAINING PROTEIN"/>
    <property type="match status" value="1"/>
</dbReference>